<feature type="transmembrane region" description="Helical" evidence="1">
    <location>
        <begin position="43"/>
        <end position="64"/>
    </location>
</feature>
<organism evidence="2">
    <name type="scientific">marine metagenome</name>
    <dbReference type="NCBI Taxonomy" id="408172"/>
    <lineage>
        <taxon>unclassified sequences</taxon>
        <taxon>metagenomes</taxon>
        <taxon>ecological metagenomes</taxon>
    </lineage>
</organism>
<sequence length="78" mass="8674">MNALLMRAPTKTSLEMHFFMNMSIFSSTTLLYRYILSDERFGVPMGVGIIGAGIVGGAIEHWFADAHDLFIHDPVRGT</sequence>
<gene>
    <name evidence="2" type="ORF">METZ01_LOCUS472857</name>
</gene>
<name>A0A383BJM0_9ZZZZ</name>
<proteinExistence type="predicted"/>
<keyword evidence="1" id="KW-0472">Membrane</keyword>
<reference evidence="2" key="1">
    <citation type="submission" date="2018-05" db="EMBL/GenBank/DDBJ databases">
        <authorList>
            <person name="Lanie J.A."/>
            <person name="Ng W.-L."/>
            <person name="Kazmierczak K.M."/>
            <person name="Andrzejewski T.M."/>
            <person name="Davidsen T.M."/>
            <person name="Wayne K.J."/>
            <person name="Tettelin H."/>
            <person name="Glass J.I."/>
            <person name="Rusch D."/>
            <person name="Podicherti R."/>
            <person name="Tsui H.-C.T."/>
            <person name="Winkler M.E."/>
        </authorList>
    </citation>
    <scope>NUCLEOTIDE SEQUENCE</scope>
</reference>
<dbReference type="EMBL" id="UINC01200904">
    <property type="protein sequence ID" value="SVE20003.1"/>
    <property type="molecule type" value="Genomic_DNA"/>
</dbReference>
<accession>A0A383BJM0</accession>
<feature type="non-terminal residue" evidence="2">
    <location>
        <position position="78"/>
    </location>
</feature>
<evidence type="ECO:0000313" key="2">
    <source>
        <dbReference type="EMBL" id="SVE20003.1"/>
    </source>
</evidence>
<dbReference type="AlphaFoldDB" id="A0A383BJM0"/>
<feature type="transmembrane region" description="Helical" evidence="1">
    <location>
        <begin position="16"/>
        <end position="36"/>
    </location>
</feature>
<keyword evidence="1" id="KW-1133">Transmembrane helix</keyword>
<keyword evidence="1" id="KW-0812">Transmembrane</keyword>
<protein>
    <submittedName>
        <fullName evidence="2">Uncharacterized protein</fullName>
    </submittedName>
</protein>
<evidence type="ECO:0000256" key="1">
    <source>
        <dbReference type="SAM" id="Phobius"/>
    </source>
</evidence>